<evidence type="ECO:0000259" key="5">
    <source>
        <dbReference type="PROSITE" id="PS51078"/>
    </source>
</evidence>
<evidence type="ECO:0000256" key="2">
    <source>
        <dbReference type="ARBA" id="ARBA00023125"/>
    </source>
</evidence>
<evidence type="ECO:0000259" key="4">
    <source>
        <dbReference type="PROSITE" id="PS51077"/>
    </source>
</evidence>
<dbReference type="PROSITE" id="PS51077">
    <property type="entry name" value="HTH_ICLR"/>
    <property type="match status" value="1"/>
</dbReference>
<dbReference type="PANTHER" id="PTHR30136">
    <property type="entry name" value="HELIX-TURN-HELIX TRANSCRIPTIONAL REGULATOR, ICLR FAMILY"/>
    <property type="match status" value="1"/>
</dbReference>
<dbReference type="InterPro" id="IPR050707">
    <property type="entry name" value="HTH_MetabolicPath_Reg"/>
</dbReference>
<name>A0ABS0ZLJ8_9ENTR</name>
<dbReference type="Pfam" id="PF01614">
    <property type="entry name" value="IclR_C"/>
    <property type="match status" value="1"/>
</dbReference>
<reference evidence="6 7" key="1">
    <citation type="submission" date="2020-11" db="EMBL/GenBank/DDBJ databases">
        <title>Enhanced detection system for hospital associated transmission using whole genome sequencing surveillance.</title>
        <authorList>
            <person name="Harrison L.H."/>
            <person name="Van Tyne D."/>
            <person name="Marsh J.W."/>
            <person name="Griffith M.P."/>
            <person name="Snyder D.J."/>
            <person name="Cooper V.S."/>
            <person name="Mustapha M."/>
        </authorList>
    </citation>
    <scope>NUCLEOTIDE SEQUENCE [LARGE SCALE GENOMIC DNA]</scope>
    <source>
        <strain evidence="6 7">CB00117</strain>
    </source>
</reference>
<keyword evidence="3" id="KW-0804">Transcription</keyword>
<dbReference type="Pfam" id="PF09339">
    <property type="entry name" value="HTH_IclR"/>
    <property type="match status" value="1"/>
</dbReference>
<dbReference type="InterPro" id="IPR036390">
    <property type="entry name" value="WH_DNA-bd_sf"/>
</dbReference>
<dbReference type="Proteomes" id="UP000746649">
    <property type="component" value="Unassembled WGS sequence"/>
</dbReference>
<evidence type="ECO:0000313" key="7">
    <source>
        <dbReference type="Proteomes" id="UP000746649"/>
    </source>
</evidence>
<dbReference type="SMART" id="SM00346">
    <property type="entry name" value="HTH_ICLR"/>
    <property type="match status" value="1"/>
</dbReference>
<dbReference type="Gene3D" id="1.10.10.10">
    <property type="entry name" value="Winged helix-like DNA-binding domain superfamily/Winged helix DNA-binding domain"/>
    <property type="match status" value="1"/>
</dbReference>
<dbReference type="InterPro" id="IPR029016">
    <property type="entry name" value="GAF-like_dom_sf"/>
</dbReference>
<dbReference type="PROSITE" id="PS51078">
    <property type="entry name" value="ICLR_ED"/>
    <property type="match status" value="1"/>
</dbReference>
<feature type="domain" description="HTH iclR-type" evidence="4">
    <location>
        <begin position="68"/>
        <end position="129"/>
    </location>
</feature>
<feature type="domain" description="IclR-ED" evidence="5">
    <location>
        <begin position="130"/>
        <end position="312"/>
    </location>
</feature>
<evidence type="ECO:0000256" key="3">
    <source>
        <dbReference type="ARBA" id="ARBA00023163"/>
    </source>
</evidence>
<evidence type="ECO:0000313" key="6">
    <source>
        <dbReference type="EMBL" id="MBJ8379717.1"/>
    </source>
</evidence>
<evidence type="ECO:0000256" key="1">
    <source>
        <dbReference type="ARBA" id="ARBA00023015"/>
    </source>
</evidence>
<keyword evidence="1" id="KW-0805">Transcription regulation</keyword>
<dbReference type="SUPFAM" id="SSF55781">
    <property type="entry name" value="GAF domain-like"/>
    <property type="match status" value="1"/>
</dbReference>
<proteinExistence type="predicted"/>
<dbReference type="InterPro" id="IPR014757">
    <property type="entry name" value="Tscrpt_reg_IclR_C"/>
</dbReference>
<accession>A0ABS0ZLJ8</accession>
<gene>
    <name evidence="6" type="ORF">I6M88_01820</name>
</gene>
<protein>
    <submittedName>
        <fullName evidence="6">Helix-turn-helix domain-containing protein</fullName>
    </submittedName>
</protein>
<keyword evidence="7" id="KW-1185">Reference proteome</keyword>
<organism evidence="6 7">
    <name type="scientific">Citrobacter sedlakii</name>
    <dbReference type="NCBI Taxonomy" id="67826"/>
    <lineage>
        <taxon>Bacteria</taxon>
        <taxon>Pseudomonadati</taxon>
        <taxon>Pseudomonadota</taxon>
        <taxon>Gammaproteobacteria</taxon>
        <taxon>Enterobacterales</taxon>
        <taxon>Enterobacteriaceae</taxon>
        <taxon>Citrobacter</taxon>
        <taxon>Citrobacter freundii complex</taxon>
    </lineage>
</organism>
<dbReference type="SUPFAM" id="SSF46785">
    <property type="entry name" value="Winged helix' DNA-binding domain"/>
    <property type="match status" value="1"/>
</dbReference>
<dbReference type="Gene3D" id="3.30.450.40">
    <property type="match status" value="1"/>
</dbReference>
<dbReference type="PANTHER" id="PTHR30136:SF34">
    <property type="entry name" value="TRANSCRIPTIONAL REGULATOR"/>
    <property type="match status" value="1"/>
</dbReference>
<sequence length="312" mass="33921">MCDYRRECYIEVNNVIPVGKRGYSAFRPHTRGIVSALWLRIAAERNSMSDEHQPTIGTRQAASDPNFMLSLARGLAVLNAFTPQRQRLTISQLSQKTQISRAAVRRCLYTLAALGMVHTSDGRSYELLPRVLAVGHAYLAGTPLAKVAQAALDDLARTLGESCSAATLDGDNVLYIARAAMNNLLSVDIGRGSRLPAWATSMGRVLLSALPEEQLEVTLSRASLLRYTPYTLCDRSALRDEIRRVRMQGYALADRQIEVGLCSLAVPLLSRSGTLVAALNVGVPASSMSADALKLKALAPLRRAAMELSLKL</sequence>
<dbReference type="EMBL" id="JADWND010000001">
    <property type="protein sequence ID" value="MBJ8379717.1"/>
    <property type="molecule type" value="Genomic_DNA"/>
</dbReference>
<keyword evidence="2" id="KW-0238">DNA-binding</keyword>
<comment type="caution">
    <text evidence="6">The sequence shown here is derived from an EMBL/GenBank/DDBJ whole genome shotgun (WGS) entry which is preliminary data.</text>
</comment>
<dbReference type="InterPro" id="IPR036388">
    <property type="entry name" value="WH-like_DNA-bd_sf"/>
</dbReference>
<dbReference type="InterPro" id="IPR005471">
    <property type="entry name" value="Tscrpt_reg_IclR_N"/>
</dbReference>